<reference evidence="2" key="1">
    <citation type="journal article" date="2021" name="Proc. Natl. Acad. Sci. U.S.A.">
        <title>A Catalog of Tens of Thousands of Viruses from Human Metagenomes Reveals Hidden Associations with Chronic Diseases.</title>
        <authorList>
            <person name="Tisza M.J."/>
            <person name="Buck C.B."/>
        </authorList>
    </citation>
    <scope>NUCLEOTIDE SEQUENCE</scope>
    <source>
        <strain evidence="2">Ctt5z12</strain>
    </source>
</reference>
<accession>A0A8S5LBQ2</accession>
<name>A0A8S5LBQ2_9CAUD</name>
<proteinExistence type="predicted"/>
<keyword evidence="1" id="KW-1133">Transmembrane helix</keyword>
<organism evidence="2">
    <name type="scientific">Siphoviridae sp. ctt5z12</name>
    <dbReference type="NCBI Taxonomy" id="2823604"/>
    <lineage>
        <taxon>Viruses</taxon>
        <taxon>Duplodnaviria</taxon>
        <taxon>Heunggongvirae</taxon>
        <taxon>Uroviricota</taxon>
        <taxon>Caudoviricetes</taxon>
    </lineage>
</organism>
<feature type="transmembrane region" description="Helical" evidence="1">
    <location>
        <begin position="12"/>
        <end position="31"/>
    </location>
</feature>
<keyword evidence="1" id="KW-0812">Transmembrane</keyword>
<dbReference type="EMBL" id="BK014676">
    <property type="protein sequence ID" value="DAD67421.1"/>
    <property type="molecule type" value="Genomic_DNA"/>
</dbReference>
<evidence type="ECO:0000313" key="2">
    <source>
        <dbReference type="EMBL" id="DAD67421.1"/>
    </source>
</evidence>
<sequence length="33" mass="3877">MSELVIKAKKFWLSKKAIIEIVLSILLMWLVTM</sequence>
<evidence type="ECO:0000256" key="1">
    <source>
        <dbReference type="SAM" id="Phobius"/>
    </source>
</evidence>
<protein>
    <submittedName>
        <fullName evidence="2">Uncharacterized protein</fullName>
    </submittedName>
</protein>
<keyword evidence="1" id="KW-0472">Membrane</keyword>